<keyword evidence="4" id="KW-1185">Reference proteome</keyword>
<evidence type="ECO:0000313" key="4">
    <source>
        <dbReference type="Proteomes" id="UP000664073"/>
    </source>
</evidence>
<proteinExistence type="predicted"/>
<evidence type="ECO:0000313" key="3">
    <source>
        <dbReference type="EMBL" id="MBO1326624.1"/>
    </source>
</evidence>
<dbReference type="PANTHER" id="PTHR30160:SF1">
    <property type="entry name" value="LIPOPOLYSACCHARIDE 1,2-N-ACETYLGLUCOSAMINETRANSFERASE-RELATED"/>
    <property type="match status" value="1"/>
</dbReference>
<reference evidence="3" key="1">
    <citation type="submission" date="2021-03" db="EMBL/GenBank/DDBJ databases">
        <title>The complete genome sequence of Acetobacter sp. TBRC 12339.</title>
        <authorList>
            <person name="Charoenyingcharoen P."/>
            <person name="Yukphan P."/>
        </authorList>
    </citation>
    <scope>NUCLEOTIDE SEQUENCE</scope>
    <source>
        <strain evidence="3">TBRC 12339</strain>
    </source>
</reference>
<sequence length="321" mass="35349">MTAVHAAEQGAGAVDARHPVRRILVIRLGALGDFVHSFGPFQAIRRAYPQARITLLTTRPFMELARLSPWFDTVEEDTRPRWLDWRGLLSLRRRLRGYDRVFDLQTSGRTARYFRLAGRPAGWSGHVAGASLAHANPWRNDMHTHARQRDQLRMAGLGHVPEPDMDWLAAHASVTLPQPYALLVPGASVQWAAKRWPAHCYGELARILHARGIRPVIVGTNAEKPLAAEIQAICPQALDLVGRTTLPDLAGLAAHAWAAVGNDTGPLHLAAMMGCRCLALFSRLGDPALAAPMGREPGQVRVLWVRDLALLPVQRVAAALW</sequence>
<evidence type="ECO:0000256" key="1">
    <source>
        <dbReference type="ARBA" id="ARBA00022676"/>
    </source>
</evidence>
<dbReference type="RefSeq" id="WP_207847422.1">
    <property type="nucleotide sequence ID" value="NZ_JAFVMH010000013.1"/>
</dbReference>
<protein>
    <submittedName>
        <fullName evidence="3">Glycosyltransferase family 9 protein</fullName>
    </submittedName>
</protein>
<dbReference type="GO" id="GO:0009244">
    <property type="term" value="P:lipopolysaccharide core region biosynthetic process"/>
    <property type="evidence" value="ECO:0007669"/>
    <property type="project" value="TreeGrafter"/>
</dbReference>
<evidence type="ECO:0000256" key="2">
    <source>
        <dbReference type="ARBA" id="ARBA00022679"/>
    </source>
</evidence>
<accession>A0A939HQK8</accession>
<comment type="caution">
    <text evidence="3">The sequence shown here is derived from an EMBL/GenBank/DDBJ whole genome shotgun (WGS) entry which is preliminary data.</text>
</comment>
<dbReference type="AlphaFoldDB" id="A0A939HQK8"/>
<dbReference type="InterPro" id="IPR002201">
    <property type="entry name" value="Glyco_trans_9"/>
</dbReference>
<dbReference type="Gene3D" id="3.40.50.2000">
    <property type="entry name" value="Glycogen Phosphorylase B"/>
    <property type="match status" value="2"/>
</dbReference>
<dbReference type="SUPFAM" id="SSF53756">
    <property type="entry name" value="UDP-Glycosyltransferase/glycogen phosphorylase"/>
    <property type="match status" value="1"/>
</dbReference>
<dbReference type="EMBL" id="JAFVMH010000013">
    <property type="protein sequence ID" value="MBO1326624.1"/>
    <property type="molecule type" value="Genomic_DNA"/>
</dbReference>
<organism evidence="3 4">
    <name type="scientific">Acetobacter garciniae</name>
    <dbReference type="NCBI Taxonomy" id="2817435"/>
    <lineage>
        <taxon>Bacteria</taxon>
        <taxon>Pseudomonadati</taxon>
        <taxon>Pseudomonadota</taxon>
        <taxon>Alphaproteobacteria</taxon>
        <taxon>Acetobacterales</taxon>
        <taxon>Acetobacteraceae</taxon>
        <taxon>Acetobacter</taxon>
    </lineage>
</organism>
<dbReference type="PANTHER" id="PTHR30160">
    <property type="entry name" value="TETRAACYLDISACCHARIDE 4'-KINASE-RELATED"/>
    <property type="match status" value="1"/>
</dbReference>
<dbReference type="GO" id="GO:0008713">
    <property type="term" value="F:ADP-heptose-lipopolysaccharide heptosyltransferase activity"/>
    <property type="evidence" value="ECO:0007669"/>
    <property type="project" value="TreeGrafter"/>
</dbReference>
<keyword evidence="2" id="KW-0808">Transferase</keyword>
<dbReference type="Proteomes" id="UP000664073">
    <property type="component" value="Unassembled WGS sequence"/>
</dbReference>
<gene>
    <name evidence="3" type="ORF">J2D77_15855</name>
</gene>
<dbReference type="InterPro" id="IPR051199">
    <property type="entry name" value="LPS_LOS_Heptosyltrfase"/>
</dbReference>
<dbReference type="GO" id="GO:0005829">
    <property type="term" value="C:cytosol"/>
    <property type="evidence" value="ECO:0007669"/>
    <property type="project" value="TreeGrafter"/>
</dbReference>
<dbReference type="Pfam" id="PF01075">
    <property type="entry name" value="Glyco_transf_9"/>
    <property type="match status" value="1"/>
</dbReference>
<dbReference type="CDD" id="cd03789">
    <property type="entry name" value="GT9_LPS_heptosyltransferase"/>
    <property type="match status" value="1"/>
</dbReference>
<keyword evidence="1" id="KW-0328">Glycosyltransferase</keyword>
<name>A0A939HQK8_9PROT</name>